<evidence type="ECO:0000256" key="1">
    <source>
        <dbReference type="ARBA" id="ARBA00007992"/>
    </source>
</evidence>
<dbReference type="PRINTS" id="PR00420">
    <property type="entry name" value="RNGMNOXGNASE"/>
</dbReference>
<comment type="caution">
    <text evidence="5">The sequence shown here is derived from an EMBL/GenBank/DDBJ whole genome shotgun (WGS) entry which is preliminary data.</text>
</comment>
<dbReference type="InterPro" id="IPR036188">
    <property type="entry name" value="FAD/NAD-bd_sf"/>
</dbReference>
<reference evidence="5 6" key="1">
    <citation type="submission" date="2024-02" db="EMBL/GenBank/DDBJ databases">
        <title>De novo assembly and annotation of 12 fungi associated with fruit tree decline syndrome in Ontario, Canada.</title>
        <authorList>
            <person name="Sulman M."/>
            <person name="Ellouze W."/>
            <person name="Ilyukhin E."/>
        </authorList>
    </citation>
    <scope>NUCLEOTIDE SEQUENCE [LARGE SCALE GENOMIC DNA]</scope>
    <source>
        <strain evidence="5 6">M169</strain>
    </source>
</reference>
<name>A0ABR1NSE9_DIAER</name>
<dbReference type="EMBL" id="JAKNSF020000124">
    <property type="protein sequence ID" value="KAK7713691.1"/>
    <property type="molecule type" value="Genomic_DNA"/>
</dbReference>
<protein>
    <recommendedName>
        <fullName evidence="7">FAD-binding domain-containing protein</fullName>
    </recommendedName>
</protein>
<keyword evidence="3" id="KW-0274">FAD</keyword>
<keyword evidence="2" id="KW-0285">Flavoprotein</keyword>
<comment type="similarity">
    <text evidence="1">Belongs to the paxM FAD-dependent monooxygenase family.</text>
</comment>
<dbReference type="SUPFAM" id="SSF51905">
    <property type="entry name" value="FAD/NAD(P)-binding domain"/>
    <property type="match status" value="1"/>
</dbReference>
<dbReference type="InterPro" id="IPR051104">
    <property type="entry name" value="FAD_monoxygenase"/>
</dbReference>
<evidence type="ECO:0000256" key="3">
    <source>
        <dbReference type="ARBA" id="ARBA00022827"/>
    </source>
</evidence>
<sequence>MSPPPPPPHIAIIGAGITGLTLAAGLHARQIPFTVYERATNRGSNGSGGAGIGLSPNAERAMALLSPAVRAAYEAVANPNGEDYFQWVDGLTRSLMFRLFVGEGCFRGCRRGDFVDGLMGCVPEGTVRFGMALRDVVEGEGGKGVRLLFEDGTEEVADAVIGCDGIRSRVRELLFGPSSAATYSQKYSFRALIPMPQARASLPEHMTTTRYMYNGPGAHVITYPVANNTMLNTLAVVSDPEPWEPPLQGSKRNPHVGSATLDEATAAFGDWHPDIRAIVGLLPAEMDKWAIFDMLEHPIPRYCGGGGSEDRATIGGNGSVICLAGDAAHACGPHLGAGAGFGIEDALVLAELIQAVRDDDGVVEARGEDGGGDKRTAGERLAAAFEVYSDVRYGRTQWLVKHTRDAVDLFQWRDRDLSRSPDDFGREITWRFQKIWHHDTDKMVEEARQKLRAR</sequence>
<dbReference type="PANTHER" id="PTHR46720">
    <property type="entry name" value="HYDROXYLASE, PUTATIVE (AFU_ORTHOLOGUE AFUA_3G01460)-RELATED"/>
    <property type="match status" value="1"/>
</dbReference>
<dbReference type="SUPFAM" id="SSF54373">
    <property type="entry name" value="FAD-linked reductases, C-terminal domain"/>
    <property type="match status" value="1"/>
</dbReference>
<proteinExistence type="inferred from homology"/>
<evidence type="ECO:0000313" key="6">
    <source>
        <dbReference type="Proteomes" id="UP001430848"/>
    </source>
</evidence>
<evidence type="ECO:0008006" key="7">
    <source>
        <dbReference type="Google" id="ProtNLM"/>
    </source>
</evidence>
<organism evidence="5 6">
    <name type="scientific">Diaporthe eres</name>
    <name type="common">Phomopsis oblonga</name>
    <dbReference type="NCBI Taxonomy" id="83184"/>
    <lineage>
        <taxon>Eukaryota</taxon>
        <taxon>Fungi</taxon>
        <taxon>Dikarya</taxon>
        <taxon>Ascomycota</taxon>
        <taxon>Pezizomycotina</taxon>
        <taxon>Sordariomycetes</taxon>
        <taxon>Sordariomycetidae</taxon>
        <taxon>Diaporthales</taxon>
        <taxon>Diaporthaceae</taxon>
        <taxon>Diaporthe</taxon>
        <taxon>Diaporthe eres species complex</taxon>
    </lineage>
</organism>
<keyword evidence="4" id="KW-0560">Oxidoreductase</keyword>
<evidence type="ECO:0000256" key="4">
    <source>
        <dbReference type="ARBA" id="ARBA00023002"/>
    </source>
</evidence>
<dbReference type="Proteomes" id="UP001430848">
    <property type="component" value="Unassembled WGS sequence"/>
</dbReference>
<evidence type="ECO:0000313" key="5">
    <source>
        <dbReference type="EMBL" id="KAK7713691.1"/>
    </source>
</evidence>
<dbReference type="Gene3D" id="3.50.50.60">
    <property type="entry name" value="FAD/NAD(P)-binding domain"/>
    <property type="match status" value="1"/>
</dbReference>
<dbReference type="PANTHER" id="PTHR46720:SF3">
    <property type="entry name" value="FAD-BINDING DOMAIN-CONTAINING PROTEIN-RELATED"/>
    <property type="match status" value="1"/>
</dbReference>
<keyword evidence="6" id="KW-1185">Reference proteome</keyword>
<gene>
    <name evidence="5" type="ORF">SLS63_012006</name>
</gene>
<accession>A0ABR1NSE9</accession>
<evidence type="ECO:0000256" key="2">
    <source>
        <dbReference type="ARBA" id="ARBA00022630"/>
    </source>
</evidence>